<dbReference type="Proteomes" id="UP000022910">
    <property type="component" value="Unassembled WGS sequence"/>
</dbReference>
<reference evidence="2 3" key="1">
    <citation type="submission" date="2014-02" db="EMBL/GenBank/DDBJ databases">
        <title>Single nucleus genome sequencing reveals high similarity among nuclei of an endomycorrhizal fungus.</title>
        <authorList>
            <person name="Lin K."/>
            <person name="Geurts R."/>
            <person name="Zhang Z."/>
            <person name="Limpens E."/>
            <person name="Saunders D.G."/>
            <person name="Mu D."/>
            <person name="Pang E."/>
            <person name="Cao H."/>
            <person name="Cha H."/>
            <person name="Lin T."/>
            <person name="Zhou Q."/>
            <person name="Shang Y."/>
            <person name="Li Y."/>
            <person name="Ivanov S."/>
            <person name="Sharma T."/>
            <person name="Velzen R.V."/>
            <person name="Ruijter N.D."/>
            <person name="Aanen D.K."/>
            <person name="Win J."/>
            <person name="Kamoun S."/>
            <person name="Bisseling T."/>
            <person name="Huang S."/>
        </authorList>
    </citation>
    <scope>NUCLEOTIDE SEQUENCE [LARGE SCALE GENOMIC DNA]</scope>
    <source>
        <strain evidence="3">DAOM197198w</strain>
    </source>
</reference>
<evidence type="ECO:0000313" key="3">
    <source>
        <dbReference type="Proteomes" id="UP000022910"/>
    </source>
</evidence>
<sequence>MSSTHEVYQQIYSRYGVKASRPNMGFKPLFPRNSQYQPDKSEGMHNWDEEVEQEMPS</sequence>
<organism evidence="2 3">
    <name type="scientific">Rhizophagus irregularis (strain DAOM 197198w)</name>
    <name type="common">Glomus intraradices</name>
    <dbReference type="NCBI Taxonomy" id="1432141"/>
    <lineage>
        <taxon>Eukaryota</taxon>
        <taxon>Fungi</taxon>
        <taxon>Fungi incertae sedis</taxon>
        <taxon>Mucoromycota</taxon>
        <taxon>Glomeromycotina</taxon>
        <taxon>Glomeromycetes</taxon>
        <taxon>Glomerales</taxon>
        <taxon>Glomeraceae</taxon>
        <taxon>Rhizophagus</taxon>
    </lineage>
</organism>
<comment type="caution">
    <text evidence="2">The sequence shown here is derived from an EMBL/GenBank/DDBJ whole genome shotgun (WGS) entry which is preliminary data.</text>
</comment>
<keyword evidence="3" id="KW-1185">Reference proteome</keyword>
<dbReference type="HOGENOM" id="CLU_2997670_0_0_1"/>
<proteinExistence type="predicted"/>
<evidence type="ECO:0000256" key="1">
    <source>
        <dbReference type="SAM" id="MobiDB-lite"/>
    </source>
</evidence>
<dbReference type="AlphaFoldDB" id="A0A015LG82"/>
<feature type="compositionally biased region" description="Basic and acidic residues" evidence="1">
    <location>
        <begin position="39"/>
        <end position="48"/>
    </location>
</feature>
<feature type="region of interest" description="Disordered" evidence="1">
    <location>
        <begin position="21"/>
        <end position="57"/>
    </location>
</feature>
<accession>A0A015LG82</accession>
<name>A0A015LG82_RHIIW</name>
<protein>
    <submittedName>
        <fullName evidence="2">Uncharacterized protein</fullName>
    </submittedName>
</protein>
<dbReference type="EMBL" id="JEMT01016087">
    <property type="protein sequence ID" value="EXX71591.1"/>
    <property type="molecule type" value="Genomic_DNA"/>
</dbReference>
<gene>
    <name evidence="2" type="ORF">RirG_077180</name>
</gene>
<evidence type="ECO:0000313" key="2">
    <source>
        <dbReference type="EMBL" id="EXX71591.1"/>
    </source>
</evidence>